<evidence type="ECO:0000313" key="3">
    <source>
        <dbReference type="EMBL" id="AEG91110.1"/>
    </source>
</evidence>
<evidence type="ECO:0000256" key="1">
    <source>
        <dbReference type="SAM" id="MobiDB-lite"/>
    </source>
</evidence>
<evidence type="ECO:0000256" key="2">
    <source>
        <dbReference type="SAM" id="SignalP"/>
    </source>
</evidence>
<dbReference type="STRING" id="365046.Rta_00500"/>
<reference evidence="4" key="1">
    <citation type="submission" date="2006-01" db="EMBL/GenBank/DDBJ databases">
        <title>Genome of the cyst-dividing bacterium Ramlibacter tataouinensis.</title>
        <authorList>
            <person name="Barakat M."/>
            <person name="Ortet P."/>
            <person name="De Luca G."/>
            <person name="Jourlin-Castelli C."/>
            <person name="Ansaldi M."/>
            <person name="Py B."/>
            <person name="Fichant G."/>
            <person name="Coutinho P."/>
            <person name="Voulhoux R."/>
            <person name="Bastien O."/>
            <person name="Roy S."/>
            <person name="Marechal E."/>
            <person name="Henrissat B."/>
            <person name="Quentin Y."/>
            <person name="Noirot P."/>
            <person name="Filloux A."/>
            <person name="Mejean V."/>
            <person name="DuBow M."/>
            <person name="Barras F."/>
            <person name="Heulin T."/>
        </authorList>
    </citation>
    <scope>NUCLEOTIDE SEQUENCE [LARGE SCALE GENOMIC DNA]</scope>
    <source>
        <strain evidence="4">ATCC BAA-407 / DSM 14655 / LMG 21543 / TTB310</strain>
    </source>
</reference>
<accession>F5Y2D6</accession>
<dbReference type="Proteomes" id="UP000008385">
    <property type="component" value="Chromosome"/>
</dbReference>
<reference evidence="3 4" key="2">
    <citation type="journal article" date="2011" name="PLoS ONE">
        <title>The Cyst-Dividing Bacterium Ramlibacter tataouinensis TTB310 Genome Reveals a Well-Stocked Toolbox for Adaptation to a Desert Environment.</title>
        <authorList>
            <person name="De Luca G."/>
            <person name="Barakat M."/>
            <person name="Ortet P."/>
            <person name="Fochesato S."/>
            <person name="Jourlin-Castelli C."/>
            <person name="Ansaldi M."/>
            <person name="Py B."/>
            <person name="Fichant G."/>
            <person name="Coutinho P.M."/>
            <person name="Voulhoux R."/>
            <person name="Bastien O."/>
            <person name="Marechal E."/>
            <person name="Henrissat B."/>
            <person name="Quentin Y."/>
            <person name="Noirot P."/>
            <person name="Filloux A."/>
            <person name="Mejean V."/>
            <person name="Dubow M.S."/>
            <person name="Barras F."/>
            <person name="Barbe V."/>
            <person name="Weissenbach J."/>
            <person name="Mihalcescu I."/>
            <person name="Vermeglio A."/>
            <person name="Achouak W."/>
            <person name="Heulin T."/>
        </authorList>
    </citation>
    <scope>NUCLEOTIDE SEQUENCE [LARGE SCALE GENOMIC DNA]</scope>
    <source>
        <strain evidence="4">ATCC BAA-407 / DSM 14655 / LMG 21543 / TTB310</strain>
    </source>
</reference>
<dbReference type="eggNOG" id="ENOG5032U6V">
    <property type="taxonomic scope" value="Bacteria"/>
</dbReference>
<keyword evidence="4" id="KW-1185">Reference proteome</keyword>
<feature type="signal peptide" evidence="2">
    <location>
        <begin position="1"/>
        <end position="27"/>
    </location>
</feature>
<evidence type="ECO:0000313" key="4">
    <source>
        <dbReference type="Proteomes" id="UP000008385"/>
    </source>
</evidence>
<dbReference type="PATRIC" id="fig|365046.3.peg.52"/>
<dbReference type="Pfam" id="PF07813">
    <property type="entry name" value="LTXXQ"/>
    <property type="match status" value="1"/>
</dbReference>
<keyword evidence="2" id="KW-0732">Signal</keyword>
<dbReference type="AlphaFoldDB" id="F5Y2D6"/>
<protein>
    <recommendedName>
        <fullName evidence="5">LTXXQ motif family protein</fullName>
    </recommendedName>
</protein>
<dbReference type="InterPro" id="IPR012899">
    <property type="entry name" value="LTXXQ"/>
</dbReference>
<feature type="compositionally biased region" description="Basic and acidic residues" evidence="1">
    <location>
        <begin position="45"/>
        <end position="55"/>
    </location>
</feature>
<dbReference type="HOGENOM" id="CLU_121288_0_0_4"/>
<dbReference type="GO" id="GO:0042597">
    <property type="term" value="C:periplasmic space"/>
    <property type="evidence" value="ECO:0007669"/>
    <property type="project" value="InterPro"/>
</dbReference>
<dbReference type="KEGG" id="rta:Rta_00500"/>
<proteinExistence type="predicted"/>
<feature type="chain" id="PRO_5003331317" description="LTXXQ motif family protein" evidence="2">
    <location>
        <begin position="28"/>
        <end position="167"/>
    </location>
</feature>
<feature type="region of interest" description="Disordered" evidence="1">
    <location>
        <begin position="27"/>
        <end position="55"/>
    </location>
</feature>
<feature type="compositionally biased region" description="Low complexity" evidence="1">
    <location>
        <begin position="27"/>
        <end position="43"/>
    </location>
</feature>
<feature type="compositionally biased region" description="Polar residues" evidence="1">
    <location>
        <begin position="72"/>
        <end position="89"/>
    </location>
</feature>
<name>F5Y2D6_RAMTT</name>
<gene>
    <name evidence="3" type="ordered locus">Rta_00500</name>
</gene>
<feature type="region of interest" description="Disordered" evidence="1">
    <location>
        <begin position="72"/>
        <end position="106"/>
    </location>
</feature>
<feature type="compositionally biased region" description="Basic and acidic residues" evidence="1">
    <location>
        <begin position="96"/>
        <end position="106"/>
    </location>
</feature>
<sequence>MKKGPPMTSLRSHLVCAALLASLAAGATAQTAPAAPSGAAAAQEQPRHGGRFDPAKRLERFEQRMTELKQKLQISGSQESAWTSFTNALRPQGKPQRPDREALARMATPDRIDHLRALRNERMAEMDRRGEATKAFYASLTTEQKKVFDEATLRRGHHGHHGGGHRG</sequence>
<dbReference type="EMBL" id="CP000245">
    <property type="protein sequence ID" value="AEG91110.1"/>
    <property type="molecule type" value="Genomic_DNA"/>
</dbReference>
<evidence type="ECO:0008006" key="5">
    <source>
        <dbReference type="Google" id="ProtNLM"/>
    </source>
</evidence>
<organism evidence="3 4">
    <name type="scientific">Ramlibacter tataouinensis (strain ATCC BAA-407 / DSM 14655 / LMG 21543 / TTB310)</name>
    <dbReference type="NCBI Taxonomy" id="365046"/>
    <lineage>
        <taxon>Bacteria</taxon>
        <taxon>Pseudomonadati</taxon>
        <taxon>Pseudomonadota</taxon>
        <taxon>Betaproteobacteria</taxon>
        <taxon>Burkholderiales</taxon>
        <taxon>Comamonadaceae</taxon>
        <taxon>Ramlibacter</taxon>
    </lineage>
</organism>